<name>A0A9J2PKN0_ASCLU</name>
<keyword evidence="1" id="KW-1185">Reference proteome</keyword>
<evidence type="ECO:0000313" key="2">
    <source>
        <dbReference type="WBParaSite" id="ALUE_0001059001-mRNA-1"/>
    </source>
</evidence>
<dbReference type="WBParaSite" id="ALUE_0001059001-mRNA-1">
    <property type="protein sequence ID" value="ALUE_0001059001-mRNA-1"/>
    <property type="gene ID" value="ALUE_0001059001"/>
</dbReference>
<reference evidence="2" key="1">
    <citation type="submission" date="2023-03" db="UniProtKB">
        <authorList>
            <consortium name="WormBaseParasite"/>
        </authorList>
    </citation>
    <scope>IDENTIFICATION</scope>
</reference>
<organism evidence="1 2">
    <name type="scientific">Ascaris lumbricoides</name>
    <name type="common">Giant roundworm</name>
    <dbReference type="NCBI Taxonomy" id="6252"/>
    <lineage>
        <taxon>Eukaryota</taxon>
        <taxon>Metazoa</taxon>
        <taxon>Ecdysozoa</taxon>
        <taxon>Nematoda</taxon>
        <taxon>Chromadorea</taxon>
        <taxon>Rhabditida</taxon>
        <taxon>Spirurina</taxon>
        <taxon>Ascaridomorpha</taxon>
        <taxon>Ascaridoidea</taxon>
        <taxon>Ascarididae</taxon>
        <taxon>Ascaris</taxon>
    </lineage>
</organism>
<accession>A0A9J2PKN0</accession>
<proteinExistence type="predicted"/>
<protein>
    <submittedName>
        <fullName evidence="2">Uncharacterized protein</fullName>
    </submittedName>
</protein>
<dbReference type="Proteomes" id="UP000036681">
    <property type="component" value="Unplaced"/>
</dbReference>
<dbReference type="AlphaFoldDB" id="A0A9J2PKN0"/>
<sequence>MVVVVPRRNVLMFLLLVARHSRIEEHRTTKFSANMNPSPVSY</sequence>
<evidence type="ECO:0000313" key="1">
    <source>
        <dbReference type="Proteomes" id="UP000036681"/>
    </source>
</evidence>